<sequence>MPCPPSCRLICFDRISEEELYNLTIMSRTRTIFLHSGNILFYLYSRSVNQERTKQIYPSTFIKSRRGKMLISVGGFRFYAHRTINNKTRWLCSTHLNKGSTIVRSRKGKSLLSLGGYTYCTQRKTGIKTDWACSTHKNKGCRARVVTYDDEIIKMNNNHSH</sequence>
<dbReference type="Proteomes" id="UP000824533">
    <property type="component" value="Linkage Group LG11"/>
</dbReference>
<accession>A0ACC1D124</accession>
<protein>
    <submittedName>
        <fullName evidence="1">Uncharacterized protein</fullName>
    </submittedName>
</protein>
<evidence type="ECO:0000313" key="2">
    <source>
        <dbReference type="Proteomes" id="UP000824533"/>
    </source>
</evidence>
<proteinExistence type="predicted"/>
<reference evidence="1 2" key="1">
    <citation type="journal article" date="2021" name="Front. Genet.">
        <title>Chromosome-Level Genome Assembly Reveals Significant Gene Expansion in the Toll and IMD Signaling Pathways of Dendrolimus kikuchii.</title>
        <authorList>
            <person name="Zhou J."/>
            <person name="Wu P."/>
            <person name="Xiong Z."/>
            <person name="Liu N."/>
            <person name="Zhao N."/>
            <person name="Ji M."/>
            <person name="Qiu Y."/>
            <person name="Yang B."/>
        </authorList>
    </citation>
    <scope>NUCLEOTIDE SEQUENCE [LARGE SCALE GENOMIC DNA]</scope>
    <source>
        <strain evidence="1">Ann1</strain>
    </source>
</reference>
<organism evidence="1 2">
    <name type="scientific">Dendrolimus kikuchii</name>
    <dbReference type="NCBI Taxonomy" id="765133"/>
    <lineage>
        <taxon>Eukaryota</taxon>
        <taxon>Metazoa</taxon>
        <taxon>Ecdysozoa</taxon>
        <taxon>Arthropoda</taxon>
        <taxon>Hexapoda</taxon>
        <taxon>Insecta</taxon>
        <taxon>Pterygota</taxon>
        <taxon>Neoptera</taxon>
        <taxon>Endopterygota</taxon>
        <taxon>Lepidoptera</taxon>
        <taxon>Glossata</taxon>
        <taxon>Ditrysia</taxon>
        <taxon>Bombycoidea</taxon>
        <taxon>Lasiocampidae</taxon>
        <taxon>Dendrolimus</taxon>
    </lineage>
</organism>
<evidence type="ECO:0000313" key="1">
    <source>
        <dbReference type="EMBL" id="KAJ0177674.1"/>
    </source>
</evidence>
<comment type="caution">
    <text evidence="1">The sequence shown here is derived from an EMBL/GenBank/DDBJ whole genome shotgun (WGS) entry which is preliminary data.</text>
</comment>
<dbReference type="EMBL" id="CM034397">
    <property type="protein sequence ID" value="KAJ0177674.1"/>
    <property type="molecule type" value="Genomic_DNA"/>
</dbReference>
<keyword evidence="2" id="KW-1185">Reference proteome</keyword>
<name>A0ACC1D124_9NEOP</name>
<gene>
    <name evidence="1" type="ORF">K1T71_006547</name>
</gene>